<dbReference type="Proteomes" id="UP000014760">
    <property type="component" value="Unassembled WGS sequence"/>
</dbReference>
<organism evidence="2">
    <name type="scientific">Capitella teleta</name>
    <name type="common">Polychaete worm</name>
    <dbReference type="NCBI Taxonomy" id="283909"/>
    <lineage>
        <taxon>Eukaryota</taxon>
        <taxon>Metazoa</taxon>
        <taxon>Spiralia</taxon>
        <taxon>Lophotrochozoa</taxon>
        <taxon>Annelida</taxon>
        <taxon>Polychaeta</taxon>
        <taxon>Sedentaria</taxon>
        <taxon>Scolecida</taxon>
        <taxon>Capitellidae</taxon>
        <taxon>Capitella</taxon>
    </lineage>
</organism>
<evidence type="ECO:0000313" key="4">
    <source>
        <dbReference type="Proteomes" id="UP000014760"/>
    </source>
</evidence>
<dbReference type="EMBL" id="KB311588">
    <property type="protein sequence ID" value="ELT88963.1"/>
    <property type="molecule type" value="Genomic_DNA"/>
</dbReference>
<evidence type="ECO:0000256" key="1">
    <source>
        <dbReference type="SAM" id="MobiDB-lite"/>
    </source>
</evidence>
<feature type="compositionally biased region" description="Polar residues" evidence="1">
    <location>
        <begin position="74"/>
        <end position="83"/>
    </location>
</feature>
<sequence length="138" mass="14636">MTTSASSSHTPTMLQQMGASEESIAMATLDDGSVSMATSIAASLQGAGGGNPATPSSVNPSREPTPIQRVSPVPCQTSPHRILSNGNMIETKPELMTNNNDITPIASPESAVKNFYLIVNRLTYIPLCFHMLISYLIN</sequence>
<dbReference type="EMBL" id="AMQN01015092">
    <property type="status" value="NOT_ANNOTATED_CDS"/>
    <property type="molecule type" value="Genomic_DNA"/>
</dbReference>
<evidence type="ECO:0000313" key="3">
    <source>
        <dbReference type="EnsemblMetazoa" id="CapteP195872"/>
    </source>
</evidence>
<keyword evidence="4" id="KW-1185">Reference proteome</keyword>
<feature type="compositionally biased region" description="Polar residues" evidence="1">
    <location>
        <begin position="1"/>
        <end position="18"/>
    </location>
</feature>
<feature type="region of interest" description="Disordered" evidence="1">
    <location>
        <begin position="1"/>
        <end position="26"/>
    </location>
</feature>
<dbReference type="EnsemblMetazoa" id="CapteT195872">
    <property type="protein sequence ID" value="CapteP195872"/>
    <property type="gene ID" value="CapteG195872"/>
</dbReference>
<reference evidence="3" key="3">
    <citation type="submission" date="2015-06" db="UniProtKB">
        <authorList>
            <consortium name="EnsemblMetazoa"/>
        </authorList>
    </citation>
    <scope>IDENTIFICATION</scope>
</reference>
<dbReference type="AlphaFoldDB" id="R7T6I9"/>
<proteinExistence type="predicted"/>
<feature type="region of interest" description="Disordered" evidence="1">
    <location>
        <begin position="43"/>
        <end position="83"/>
    </location>
</feature>
<protein>
    <submittedName>
        <fullName evidence="2 3">Uncharacterized protein</fullName>
    </submittedName>
</protein>
<name>R7T6I9_CAPTE</name>
<reference evidence="2 4" key="2">
    <citation type="journal article" date="2013" name="Nature">
        <title>Insights into bilaterian evolution from three spiralian genomes.</title>
        <authorList>
            <person name="Simakov O."/>
            <person name="Marletaz F."/>
            <person name="Cho S.J."/>
            <person name="Edsinger-Gonzales E."/>
            <person name="Havlak P."/>
            <person name="Hellsten U."/>
            <person name="Kuo D.H."/>
            <person name="Larsson T."/>
            <person name="Lv J."/>
            <person name="Arendt D."/>
            <person name="Savage R."/>
            <person name="Osoegawa K."/>
            <person name="de Jong P."/>
            <person name="Grimwood J."/>
            <person name="Chapman J.A."/>
            <person name="Shapiro H."/>
            <person name="Aerts A."/>
            <person name="Otillar R.P."/>
            <person name="Terry A.Y."/>
            <person name="Boore J.L."/>
            <person name="Grigoriev I.V."/>
            <person name="Lindberg D.R."/>
            <person name="Seaver E.C."/>
            <person name="Weisblat D.A."/>
            <person name="Putnam N.H."/>
            <person name="Rokhsar D.S."/>
        </authorList>
    </citation>
    <scope>NUCLEOTIDE SEQUENCE</scope>
    <source>
        <strain evidence="2 4">I ESC-2004</strain>
    </source>
</reference>
<feature type="compositionally biased region" description="Polar residues" evidence="1">
    <location>
        <begin position="53"/>
        <end position="62"/>
    </location>
</feature>
<gene>
    <name evidence="2" type="ORF">CAPTEDRAFT_195872</name>
</gene>
<accession>R7T6I9</accession>
<reference evidence="4" key="1">
    <citation type="submission" date="2012-12" db="EMBL/GenBank/DDBJ databases">
        <authorList>
            <person name="Hellsten U."/>
            <person name="Grimwood J."/>
            <person name="Chapman J.A."/>
            <person name="Shapiro H."/>
            <person name="Aerts A."/>
            <person name="Otillar R.P."/>
            <person name="Terry A.Y."/>
            <person name="Boore J.L."/>
            <person name="Simakov O."/>
            <person name="Marletaz F."/>
            <person name="Cho S.-J."/>
            <person name="Edsinger-Gonzales E."/>
            <person name="Havlak P."/>
            <person name="Kuo D.-H."/>
            <person name="Larsson T."/>
            <person name="Lv J."/>
            <person name="Arendt D."/>
            <person name="Savage R."/>
            <person name="Osoegawa K."/>
            <person name="de Jong P."/>
            <person name="Lindberg D.R."/>
            <person name="Seaver E.C."/>
            <person name="Weisblat D.A."/>
            <person name="Putnam N.H."/>
            <person name="Grigoriev I.V."/>
            <person name="Rokhsar D.S."/>
        </authorList>
    </citation>
    <scope>NUCLEOTIDE SEQUENCE</scope>
    <source>
        <strain evidence="4">I ESC-2004</strain>
    </source>
</reference>
<dbReference type="HOGENOM" id="CLU_1857203_0_0_1"/>
<evidence type="ECO:0000313" key="2">
    <source>
        <dbReference type="EMBL" id="ELT88963.1"/>
    </source>
</evidence>